<dbReference type="EMBL" id="JAAALK010000288">
    <property type="protein sequence ID" value="KAG8055816.1"/>
    <property type="molecule type" value="Genomic_DNA"/>
</dbReference>
<reference evidence="2" key="1">
    <citation type="journal article" date="2021" name="bioRxiv">
        <title>Whole Genome Assembly and Annotation of Northern Wild Rice, Zizania palustris L., Supports a Whole Genome Duplication in the Zizania Genus.</title>
        <authorList>
            <person name="Haas M."/>
            <person name="Kono T."/>
            <person name="Macchietto M."/>
            <person name="Millas R."/>
            <person name="McGilp L."/>
            <person name="Shao M."/>
            <person name="Duquette J."/>
            <person name="Hirsch C.N."/>
            <person name="Kimball J."/>
        </authorList>
    </citation>
    <scope>NUCLEOTIDE SEQUENCE</scope>
    <source>
        <tissue evidence="2">Fresh leaf tissue</tissue>
    </source>
</reference>
<sequence>MPDSPANRFGEKVDFEVLPSKSDIGKSPYRKQSLWMAHWTRSSISEEPQNEQSCPIKGIDDVGYSKDCGALPFELMKSRVAERLMVGVSHGAASAGNSRQFSSDMWGVAHDVCQEVQCKNVDQMGSSFESSVMKKNVNVYAAKTVVSEKYSVHKISDISMDSHKHCVTDNLSSEWSHFPMLEINKKIGSILNPKRSAFITSSDKIFVPQKSVKVNMSTSNVMAFSSKEYQLHTHRVTDENMKQCKSARGMLSHLDDYPGLNSDNAGKKLKGRLSIEESCYCNKDETNSSCSLANGHHANHYITNSKSPHWSCKNSSMLSASKMENQTVEDSLLHKLGASAGACKKQQHLEGVTFVEPELSREHEIKAVKTSAISKEGDVDIRGRHVAFANLLQGERRYLNKHTVDSAGNFTESCKLPDTIDNAMIMKSKDEALAHEKPTENKSTDNKRKGPCLFEMLTQPTKCSKDPTSSGKSCGNKTSYLLGAQKQFSTKTDTLYSEAHHALKSTAGFASAPIQKESGYPSSAKTEQAVTSSIKGVSSCSKGNGAVNESAEHHDFYSKAPCANSQEWSMSKTSSMNLDLVLFQMSRLRNPTPDALNESPVCTDPSDKWLKRLQHDTSDSHVPYSKKQKVGDGPLTGGTCTVFGRVFDYESNNTAVIKHVKDTPTCERLVDQQNQEGSPMPAKTLNRWIGRWCRGGTPVFHGAWNLERQAKSNIPNDDLEGQFPSIAAMAMMGRVMNKLRPCELQKRGPSVVWRTEGL</sequence>
<gene>
    <name evidence="2" type="ORF">GUJ93_ZPchr0001g30718</name>
</gene>
<evidence type="ECO:0000313" key="3">
    <source>
        <dbReference type="Proteomes" id="UP000729402"/>
    </source>
</evidence>
<feature type="region of interest" description="Disordered" evidence="1">
    <location>
        <begin position="430"/>
        <end position="450"/>
    </location>
</feature>
<dbReference type="GO" id="GO:0010099">
    <property type="term" value="P:regulation of photomorphogenesis"/>
    <property type="evidence" value="ECO:0007669"/>
    <property type="project" value="InterPro"/>
</dbReference>
<comment type="caution">
    <text evidence="2">The sequence shown here is derived from an EMBL/GenBank/DDBJ whole genome shotgun (WGS) entry which is preliminary data.</text>
</comment>
<proteinExistence type="predicted"/>
<feature type="compositionally biased region" description="Basic and acidic residues" evidence="1">
    <location>
        <begin position="430"/>
        <end position="448"/>
    </location>
</feature>
<dbReference type="InterPro" id="IPR037476">
    <property type="entry name" value="PCH1"/>
</dbReference>
<protein>
    <submittedName>
        <fullName evidence="2">Uncharacterized protein</fullName>
    </submittedName>
</protein>
<accession>A0A8J5VDQ7</accession>
<evidence type="ECO:0000256" key="1">
    <source>
        <dbReference type="SAM" id="MobiDB-lite"/>
    </source>
</evidence>
<dbReference type="Proteomes" id="UP000729402">
    <property type="component" value="Unassembled WGS sequence"/>
</dbReference>
<dbReference type="AlphaFoldDB" id="A0A8J5VDQ7"/>
<name>A0A8J5VDQ7_ZIZPA</name>
<dbReference type="OrthoDB" id="649277at2759"/>
<dbReference type="PANTHER" id="PTHR36062">
    <property type="entry name" value="OS01G0687300 PROTEIN"/>
    <property type="match status" value="1"/>
</dbReference>
<organism evidence="2 3">
    <name type="scientific">Zizania palustris</name>
    <name type="common">Northern wild rice</name>
    <dbReference type="NCBI Taxonomy" id="103762"/>
    <lineage>
        <taxon>Eukaryota</taxon>
        <taxon>Viridiplantae</taxon>
        <taxon>Streptophyta</taxon>
        <taxon>Embryophyta</taxon>
        <taxon>Tracheophyta</taxon>
        <taxon>Spermatophyta</taxon>
        <taxon>Magnoliopsida</taxon>
        <taxon>Liliopsida</taxon>
        <taxon>Poales</taxon>
        <taxon>Poaceae</taxon>
        <taxon>BOP clade</taxon>
        <taxon>Oryzoideae</taxon>
        <taxon>Oryzeae</taxon>
        <taxon>Zizaniinae</taxon>
        <taxon>Zizania</taxon>
    </lineage>
</organism>
<keyword evidence="3" id="KW-1185">Reference proteome</keyword>
<reference evidence="2" key="2">
    <citation type="submission" date="2021-02" db="EMBL/GenBank/DDBJ databases">
        <authorList>
            <person name="Kimball J.A."/>
            <person name="Haas M.W."/>
            <person name="Macchietto M."/>
            <person name="Kono T."/>
            <person name="Duquette J."/>
            <person name="Shao M."/>
        </authorList>
    </citation>
    <scope>NUCLEOTIDE SEQUENCE</scope>
    <source>
        <tissue evidence="2">Fresh leaf tissue</tissue>
    </source>
</reference>
<dbReference type="PANTHER" id="PTHR36062:SF1">
    <property type="entry name" value="OS01G0687300 PROTEIN"/>
    <property type="match status" value="1"/>
</dbReference>
<evidence type="ECO:0000313" key="2">
    <source>
        <dbReference type="EMBL" id="KAG8055816.1"/>
    </source>
</evidence>